<dbReference type="Proteomes" id="UP000297452">
    <property type="component" value="Unassembled WGS sequence"/>
</dbReference>
<dbReference type="EMBL" id="PQXJ01000688">
    <property type="protein sequence ID" value="TGO45182.1"/>
    <property type="molecule type" value="Genomic_DNA"/>
</dbReference>
<evidence type="ECO:0000256" key="1">
    <source>
        <dbReference type="ARBA" id="ARBA00004141"/>
    </source>
</evidence>
<evidence type="ECO:0000256" key="5">
    <source>
        <dbReference type="ARBA" id="ARBA00038359"/>
    </source>
</evidence>
<feature type="transmembrane region" description="Helical" evidence="6">
    <location>
        <begin position="54"/>
        <end position="72"/>
    </location>
</feature>
<evidence type="ECO:0000256" key="4">
    <source>
        <dbReference type="ARBA" id="ARBA00023136"/>
    </source>
</evidence>
<evidence type="ECO:0000313" key="9">
    <source>
        <dbReference type="Proteomes" id="UP000297452"/>
    </source>
</evidence>
<keyword evidence="2 6" id="KW-0812">Transmembrane</keyword>
<keyword evidence="4 6" id="KW-0472">Membrane</keyword>
<dbReference type="OrthoDB" id="444631at2759"/>
<proteinExistence type="inferred from homology"/>
<dbReference type="AlphaFoldDB" id="A0A4Z1HCM7"/>
<accession>A0A4Z1HCM7</accession>
<dbReference type="STRING" id="278944.A0A4Z1HCM7"/>
<protein>
    <recommendedName>
        <fullName evidence="7">Rhodopsin domain-containing protein</fullName>
    </recommendedName>
</protein>
<dbReference type="Pfam" id="PF20684">
    <property type="entry name" value="Fung_rhodopsin"/>
    <property type="match status" value="1"/>
</dbReference>
<evidence type="ECO:0000259" key="7">
    <source>
        <dbReference type="Pfam" id="PF20684"/>
    </source>
</evidence>
<dbReference type="InterPro" id="IPR049326">
    <property type="entry name" value="Rhodopsin_dom_fungi"/>
</dbReference>
<sequence length="426" mass="47634">MSPTIQLFGRKSPLQEKLAQIVKLPHSVLITIPAGTPPPGVQSLSDHPETLQPVIIAVCSLFFALMLICCGIRTWTKFVIMRPVKLRWNDLTWLLALLTSITCYLITMICRLFHLYLMYTQLTIGKAVTGLGIVGLHTWDYSLARLFTNYNGVGFIIPTWNTPLAFGLVKLTIWLTYIEIFTSMRWVRICCYIGAAITSLWYFPVAIATLVWTTPPHGENFVYSLVSDGIFTTQKLTIPIAAVGLAIDVFLFVIPLLAVSKLQMATKKKLGVGLIFATGALAIVASILSIIYRVRLNQVLDNTWALVPVFILTLAELFIGMIIACTWHMSKFFRTYDRQFGKLGSKIAYIPFLRCVRGLKGRKESEKFGRGSDGSETNVELVNAERCKKQPKLYPNLDVTNFNAIIVEEDSNEDIELGNMKGAASH</sequence>
<feature type="transmembrane region" description="Helical" evidence="6">
    <location>
        <begin position="270"/>
        <end position="292"/>
    </location>
</feature>
<evidence type="ECO:0000256" key="3">
    <source>
        <dbReference type="ARBA" id="ARBA00022989"/>
    </source>
</evidence>
<gene>
    <name evidence="8" type="ORF">BOTNAR_0691g00030</name>
</gene>
<feature type="transmembrane region" description="Helical" evidence="6">
    <location>
        <begin position="304"/>
        <end position="329"/>
    </location>
</feature>
<comment type="similarity">
    <text evidence="5">Belongs to the SAT4 family.</text>
</comment>
<comment type="subcellular location">
    <subcellularLocation>
        <location evidence="1">Membrane</location>
        <topology evidence="1">Multi-pass membrane protein</topology>
    </subcellularLocation>
</comment>
<feature type="transmembrane region" description="Helical" evidence="6">
    <location>
        <begin position="93"/>
        <end position="117"/>
    </location>
</feature>
<keyword evidence="3 6" id="KW-1133">Transmembrane helix</keyword>
<organism evidence="8 9">
    <name type="scientific">Botryotinia narcissicola</name>
    <dbReference type="NCBI Taxonomy" id="278944"/>
    <lineage>
        <taxon>Eukaryota</taxon>
        <taxon>Fungi</taxon>
        <taxon>Dikarya</taxon>
        <taxon>Ascomycota</taxon>
        <taxon>Pezizomycotina</taxon>
        <taxon>Leotiomycetes</taxon>
        <taxon>Helotiales</taxon>
        <taxon>Sclerotiniaceae</taxon>
        <taxon>Botryotinia</taxon>
    </lineage>
</organism>
<keyword evidence="9" id="KW-1185">Reference proteome</keyword>
<evidence type="ECO:0000313" key="8">
    <source>
        <dbReference type="EMBL" id="TGO45182.1"/>
    </source>
</evidence>
<dbReference type="PANTHER" id="PTHR33048">
    <property type="entry name" value="PTH11-LIKE INTEGRAL MEMBRANE PROTEIN (AFU_ORTHOLOGUE AFUA_5G11245)"/>
    <property type="match status" value="1"/>
</dbReference>
<dbReference type="GO" id="GO:0016020">
    <property type="term" value="C:membrane"/>
    <property type="evidence" value="ECO:0007669"/>
    <property type="project" value="UniProtKB-SubCell"/>
</dbReference>
<feature type="transmembrane region" description="Helical" evidence="6">
    <location>
        <begin position="189"/>
        <end position="212"/>
    </location>
</feature>
<evidence type="ECO:0000256" key="6">
    <source>
        <dbReference type="SAM" id="Phobius"/>
    </source>
</evidence>
<feature type="transmembrane region" description="Helical" evidence="6">
    <location>
        <begin position="236"/>
        <end position="258"/>
    </location>
</feature>
<name>A0A4Z1HCM7_9HELO</name>
<dbReference type="InterPro" id="IPR052337">
    <property type="entry name" value="SAT4-like"/>
</dbReference>
<feature type="domain" description="Rhodopsin" evidence="7">
    <location>
        <begin position="72"/>
        <end position="334"/>
    </location>
</feature>
<dbReference type="PANTHER" id="PTHR33048:SF158">
    <property type="entry name" value="MEMBRANE PROTEIN PTH11-LIKE, PUTATIVE-RELATED"/>
    <property type="match status" value="1"/>
</dbReference>
<comment type="caution">
    <text evidence="8">The sequence shown here is derived from an EMBL/GenBank/DDBJ whole genome shotgun (WGS) entry which is preliminary data.</text>
</comment>
<reference evidence="8 9" key="1">
    <citation type="submission" date="2017-12" db="EMBL/GenBank/DDBJ databases">
        <title>Comparative genomics of Botrytis spp.</title>
        <authorList>
            <person name="Valero-Jimenez C.A."/>
            <person name="Tapia P."/>
            <person name="Veloso J."/>
            <person name="Silva-Moreno E."/>
            <person name="Staats M."/>
            <person name="Valdes J.H."/>
            <person name="Van Kan J.A.L."/>
        </authorList>
    </citation>
    <scope>NUCLEOTIDE SEQUENCE [LARGE SCALE GENOMIC DNA]</scope>
    <source>
        <strain evidence="8 9">MUCL2120</strain>
    </source>
</reference>
<feature type="transmembrane region" description="Helical" evidence="6">
    <location>
        <begin position="155"/>
        <end position="177"/>
    </location>
</feature>
<evidence type="ECO:0000256" key="2">
    <source>
        <dbReference type="ARBA" id="ARBA00022692"/>
    </source>
</evidence>